<feature type="compositionally biased region" description="Polar residues" evidence="1">
    <location>
        <begin position="120"/>
        <end position="132"/>
    </location>
</feature>
<keyword evidence="3" id="KW-1185">Reference proteome</keyword>
<accession>A0A8C7AET0</accession>
<evidence type="ECO:0000256" key="1">
    <source>
        <dbReference type="SAM" id="MobiDB-lite"/>
    </source>
</evidence>
<sequence>MLRGFGGCSRPLAHPRRAPAGRGCHLGETGPGAAPTPAVLLSSVMWARVGLELAFEPVLKAAKGKKKKMNGGEGRKVGGGRARGPEVELHKGRFAFPRGRQTALAACGSERRGLGGKETTAWNSPRSCQDSVLSGGAPQGARRQEASWRGPCARSAGSQRGAGYNCAGKTAFASR</sequence>
<dbReference type="Proteomes" id="UP000694425">
    <property type="component" value="Unplaced"/>
</dbReference>
<dbReference type="Ensembl" id="ENSNVIT00000006242.1">
    <property type="protein sequence ID" value="ENSNVIP00000005308.1"/>
    <property type="gene ID" value="ENSNVIG00000004244.1"/>
</dbReference>
<protein>
    <submittedName>
        <fullName evidence="2">Uncharacterized protein</fullName>
    </submittedName>
</protein>
<reference evidence="2" key="1">
    <citation type="submission" date="2025-08" db="UniProtKB">
        <authorList>
            <consortium name="Ensembl"/>
        </authorList>
    </citation>
    <scope>IDENTIFICATION</scope>
</reference>
<proteinExistence type="predicted"/>
<feature type="region of interest" description="Disordered" evidence="1">
    <location>
        <begin position="110"/>
        <end position="175"/>
    </location>
</feature>
<feature type="region of interest" description="Disordered" evidence="1">
    <location>
        <begin position="66"/>
        <end position="88"/>
    </location>
</feature>
<reference evidence="2" key="2">
    <citation type="submission" date="2025-09" db="UniProtKB">
        <authorList>
            <consortium name="Ensembl"/>
        </authorList>
    </citation>
    <scope>IDENTIFICATION</scope>
</reference>
<organism evidence="2 3">
    <name type="scientific">Neovison vison</name>
    <name type="common">American mink</name>
    <name type="synonym">Mustela vison</name>
    <dbReference type="NCBI Taxonomy" id="452646"/>
    <lineage>
        <taxon>Eukaryota</taxon>
        <taxon>Metazoa</taxon>
        <taxon>Chordata</taxon>
        <taxon>Craniata</taxon>
        <taxon>Vertebrata</taxon>
        <taxon>Euteleostomi</taxon>
        <taxon>Mammalia</taxon>
        <taxon>Eutheria</taxon>
        <taxon>Laurasiatheria</taxon>
        <taxon>Carnivora</taxon>
        <taxon>Caniformia</taxon>
        <taxon>Musteloidea</taxon>
        <taxon>Mustelidae</taxon>
        <taxon>Mustelinae</taxon>
        <taxon>Neogale</taxon>
    </lineage>
</organism>
<evidence type="ECO:0000313" key="3">
    <source>
        <dbReference type="Proteomes" id="UP000694425"/>
    </source>
</evidence>
<dbReference type="AlphaFoldDB" id="A0A8C7AET0"/>
<feature type="region of interest" description="Disordered" evidence="1">
    <location>
        <begin position="1"/>
        <end position="29"/>
    </location>
</feature>
<name>A0A8C7AET0_NEOVI</name>
<evidence type="ECO:0000313" key="2">
    <source>
        <dbReference type="Ensembl" id="ENSNVIP00000005308.1"/>
    </source>
</evidence>